<organism evidence="1 2">
    <name type="scientific">Hyalomma asiaticum</name>
    <name type="common">Tick</name>
    <dbReference type="NCBI Taxonomy" id="266040"/>
    <lineage>
        <taxon>Eukaryota</taxon>
        <taxon>Metazoa</taxon>
        <taxon>Ecdysozoa</taxon>
        <taxon>Arthropoda</taxon>
        <taxon>Chelicerata</taxon>
        <taxon>Arachnida</taxon>
        <taxon>Acari</taxon>
        <taxon>Parasitiformes</taxon>
        <taxon>Ixodida</taxon>
        <taxon>Ixodoidea</taxon>
        <taxon>Ixodidae</taxon>
        <taxon>Hyalomminae</taxon>
        <taxon>Hyalomma</taxon>
    </lineage>
</organism>
<comment type="caution">
    <text evidence="1">The sequence shown here is derived from an EMBL/GenBank/DDBJ whole genome shotgun (WGS) entry which is preliminary data.</text>
</comment>
<keyword evidence="2" id="KW-1185">Reference proteome</keyword>
<sequence>MKGELVGNADVPQIQPFSFPAIVRLGMRTSVACMASSGAPPFDFTWKQDGRPIQGDSTKYVKMVSDNIATLTIERVGAGDLGNYTCTVTNAAGSDSYSAELVTQAAHETPIIMPYSFPKNVALGQKTIVTCVAQSGTPPLDFQWRHNGRAVPDSASRYAKKLSERVSTMSIERLSAEDLGNYTCIVSNSVGSDTFTAPLVVEGTPVTTPDQPHVQSFSFPQNVNLGEEASVTCVVTRGSRPLHIVWTQDGRVVSNSERKFATAVLDNIVTLTIRGVSAQDVGNYTCTATNDFGTDSA</sequence>
<evidence type="ECO:0000313" key="2">
    <source>
        <dbReference type="Proteomes" id="UP000821845"/>
    </source>
</evidence>
<accession>A0ACB7RIL3</accession>
<name>A0ACB7RIL3_HYAAI</name>
<dbReference type="EMBL" id="CM023489">
    <property type="protein sequence ID" value="KAH6921920.1"/>
    <property type="molecule type" value="Genomic_DNA"/>
</dbReference>
<protein>
    <submittedName>
        <fullName evidence="1">Uncharacterized protein</fullName>
    </submittedName>
</protein>
<dbReference type="Proteomes" id="UP000821845">
    <property type="component" value="Chromosome 9"/>
</dbReference>
<gene>
    <name evidence="1" type="ORF">HPB50_006465</name>
</gene>
<evidence type="ECO:0000313" key="1">
    <source>
        <dbReference type="EMBL" id="KAH6921920.1"/>
    </source>
</evidence>
<proteinExistence type="predicted"/>
<reference evidence="1" key="1">
    <citation type="submission" date="2020-05" db="EMBL/GenBank/DDBJ databases">
        <title>Large-scale comparative analyses of tick genomes elucidate their genetic diversity and vector capacities.</title>
        <authorList>
            <person name="Jia N."/>
            <person name="Wang J."/>
            <person name="Shi W."/>
            <person name="Du L."/>
            <person name="Sun Y."/>
            <person name="Zhan W."/>
            <person name="Jiang J."/>
            <person name="Wang Q."/>
            <person name="Zhang B."/>
            <person name="Ji P."/>
            <person name="Sakyi L.B."/>
            <person name="Cui X."/>
            <person name="Yuan T."/>
            <person name="Jiang B."/>
            <person name="Yang W."/>
            <person name="Lam T.T.-Y."/>
            <person name="Chang Q."/>
            <person name="Ding S."/>
            <person name="Wang X."/>
            <person name="Zhu J."/>
            <person name="Ruan X."/>
            <person name="Zhao L."/>
            <person name="Wei J."/>
            <person name="Que T."/>
            <person name="Du C."/>
            <person name="Cheng J."/>
            <person name="Dai P."/>
            <person name="Han X."/>
            <person name="Huang E."/>
            <person name="Gao Y."/>
            <person name="Liu J."/>
            <person name="Shao H."/>
            <person name="Ye R."/>
            <person name="Li L."/>
            <person name="Wei W."/>
            <person name="Wang X."/>
            <person name="Wang C."/>
            <person name="Yang T."/>
            <person name="Huo Q."/>
            <person name="Li W."/>
            <person name="Guo W."/>
            <person name="Chen H."/>
            <person name="Zhou L."/>
            <person name="Ni X."/>
            <person name="Tian J."/>
            <person name="Zhou Y."/>
            <person name="Sheng Y."/>
            <person name="Liu T."/>
            <person name="Pan Y."/>
            <person name="Xia L."/>
            <person name="Li J."/>
            <person name="Zhao F."/>
            <person name="Cao W."/>
        </authorList>
    </citation>
    <scope>NUCLEOTIDE SEQUENCE</scope>
    <source>
        <strain evidence="1">Hyas-2018</strain>
    </source>
</reference>